<keyword evidence="1" id="KW-0472">Membrane</keyword>
<accession>A0A7R7HVJ4</accession>
<proteinExistence type="predicted"/>
<dbReference type="Proteomes" id="UP000611640">
    <property type="component" value="Chromosome"/>
</dbReference>
<feature type="transmembrane region" description="Helical" evidence="1">
    <location>
        <begin position="155"/>
        <end position="172"/>
    </location>
</feature>
<organism evidence="2 3">
    <name type="scientific">Actinocatenispora thailandica</name>
    <dbReference type="NCBI Taxonomy" id="227318"/>
    <lineage>
        <taxon>Bacteria</taxon>
        <taxon>Bacillati</taxon>
        <taxon>Actinomycetota</taxon>
        <taxon>Actinomycetes</taxon>
        <taxon>Micromonosporales</taxon>
        <taxon>Micromonosporaceae</taxon>
        <taxon>Actinocatenispora</taxon>
    </lineage>
</organism>
<keyword evidence="3" id="KW-1185">Reference proteome</keyword>
<dbReference type="RefSeq" id="WP_203960976.1">
    <property type="nucleotide sequence ID" value="NZ_AP023355.1"/>
</dbReference>
<keyword evidence="1" id="KW-0812">Transmembrane</keyword>
<dbReference type="AlphaFoldDB" id="A0A7R7HVJ4"/>
<name>A0A7R7HVJ4_9ACTN</name>
<feature type="transmembrane region" description="Helical" evidence="1">
    <location>
        <begin position="96"/>
        <end position="115"/>
    </location>
</feature>
<gene>
    <name evidence="2" type="ORF">Athai_17250</name>
</gene>
<reference evidence="2 3" key="1">
    <citation type="submission" date="2020-08" db="EMBL/GenBank/DDBJ databases">
        <title>Whole genome shotgun sequence of Actinocatenispora thailandica NBRC 105041.</title>
        <authorList>
            <person name="Komaki H."/>
            <person name="Tamura T."/>
        </authorList>
    </citation>
    <scope>NUCLEOTIDE SEQUENCE [LARGE SCALE GENOMIC DNA]</scope>
    <source>
        <strain evidence="2 3">NBRC 105041</strain>
    </source>
</reference>
<sequence length="209" mass="22366">MSTPETTTVTRHLPTRADPRRRLRRVSLAAGGWALWYAAYRGYYALGGHAFLPGTIEPAAQTTFQLLNAAGAIVIATAAAVPVAALPLWRRRRARPVLLAVCWAGAVAGCMHALVDIAERILSLAGAIRVPYPPMWAEIDRRAADLQDLLFNEPWFLAQGLLFAAVAWLALGPGPGRRRWIGTALAAVGMLLALGLLTVGGVVGRAIVF</sequence>
<evidence type="ECO:0000256" key="1">
    <source>
        <dbReference type="SAM" id="Phobius"/>
    </source>
</evidence>
<evidence type="ECO:0000313" key="2">
    <source>
        <dbReference type="EMBL" id="BCJ34222.1"/>
    </source>
</evidence>
<protein>
    <recommendedName>
        <fullName evidence="4">DUF3995 domain-containing protein</fullName>
    </recommendedName>
</protein>
<feature type="transmembrane region" description="Helical" evidence="1">
    <location>
        <begin position="184"/>
        <end position="208"/>
    </location>
</feature>
<dbReference type="KEGG" id="atl:Athai_17250"/>
<evidence type="ECO:0000313" key="3">
    <source>
        <dbReference type="Proteomes" id="UP000611640"/>
    </source>
</evidence>
<evidence type="ECO:0008006" key="4">
    <source>
        <dbReference type="Google" id="ProtNLM"/>
    </source>
</evidence>
<dbReference type="EMBL" id="AP023355">
    <property type="protein sequence ID" value="BCJ34222.1"/>
    <property type="molecule type" value="Genomic_DNA"/>
</dbReference>
<feature type="transmembrane region" description="Helical" evidence="1">
    <location>
        <begin position="66"/>
        <end position="89"/>
    </location>
</feature>
<feature type="transmembrane region" description="Helical" evidence="1">
    <location>
        <begin position="26"/>
        <end position="46"/>
    </location>
</feature>
<keyword evidence="1" id="KW-1133">Transmembrane helix</keyword>